<organism evidence="9">
    <name type="scientific">Trypanosoma vivax (strain Y486)</name>
    <dbReference type="NCBI Taxonomy" id="1055687"/>
    <lineage>
        <taxon>Eukaryota</taxon>
        <taxon>Discoba</taxon>
        <taxon>Euglenozoa</taxon>
        <taxon>Kinetoplastea</taxon>
        <taxon>Metakinetoplastina</taxon>
        <taxon>Trypanosomatida</taxon>
        <taxon>Trypanosomatidae</taxon>
        <taxon>Trypanosoma</taxon>
        <taxon>Duttonella</taxon>
    </lineage>
</organism>
<dbReference type="InterPro" id="IPR020472">
    <property type="entry name" value="WD40_PAC1"/>
</dbReference>
<dbReference type="GO" id="GO:0006364">
    <property type="term" value="P:rRNA processing"/>
    <property type="evidence" value="ECO:0007669"/>
    <property type="project" value="UniProtKB-KW"/>
</dbReference>
<protein>
    <recommendedName>
        <fullName evidence="8">U3 small nucleolar RNA-associated protein 15 C-terminal domain-containing protein</fullName>
    </recommendedName>
</protein>
<dbReference type="GO" id="GO:1990904">
    <property type="term" value="C:ribonucleoprotein complex"/>
    <property type="evidence" value="ECO:0007669"/>
    <property type="project" value="UniProtKB-KW"/>
</dbReference>
<dbReference type="OMA" id="ATYQVVH"/>
<feature type="repeat" description="WD" evidence="7">
    <location>
        <begin position="114"/>
        <end position="154"/>
    </location>
</feature>
<evidence type="ECO:0000256" key="7">
    <source>
        <dbReference type="PROSITE-ProRule" id="PRU00221"/>
    </source>
</evidence>
<keyword evidence="4" id="KW-0677">Repeat</keyword>
<dbReference type="PANTHER" id="PTHR19924">
    <property type="entry name" value="UTP15 U3 SMALL NUCLEOLAR RNA-ASSOCIATED PROTEIN 15 FAMILY MEMBER"/>
    <property type="match status" value="1"/>
</dbReference>
<dbReference type="PROSITE" id="PS50082">
    <property type="entry name" value="WD_REPEATS_2"/>
    <property type="match status" value="2"/>
</dbReference>
<dbReference type="EMBL" id="HE573024">
    <property type="protein sequence ID" value="CCC49539.1"/>
    <property type="molecule type" value="Genomic_DNA"/>
</dbReference>
<evidence type="ECO:0000256" key="4">
    <source>
        <dbReference type="ARBA" id="ARBA00022737"/>
    </source>
</evidence>
<keyword evidence="2" id="KW-0698">rRNA processing</keyword>
<dbReference type="PRINTS" id="PR00320">
    <property type="entry name" value="GPROTEINBRPT"/>
</dbReference>
<feature type="domain" description="U3 small nucleolar RNA-associated protein 15 C-terminal" evidence="8">
    <location>
        <begin position="354"/>
        <end position="482"/>
    </location>
</feature>
<dbReference type="AlphaFoldDB" id="G0U0E1"/>
<evidence type="ECO:0000256" key="3">
    <source>
        <dbReference type="ARBA" id="ARBA00022574"/>
    </source>
</evidence>
<keyword evidence="5" id="KW-0539">Nucleus</keyword>
<keyword evidence="3 7" id="KW-0853">WD repeat</keyword>
<evidence type="ECO:0000259" key="8">
    <source>
        <dbReference type="Pfam" id="PF09384"/>
    </source>
</evidence>
<reference evidence="9" key="1">
    <citation type="journal article" date="2012" name="Proc. Natl. Acad. Sci. U.S.A.">
        <title>Antigenic diversity is generated by distinct evolutionary mechanisms in African trypanosome species.</title>
        <authorList>
            <person name="Jackson A.P."/>
            <person name="Berry A."/>
            <person name="Aslett M."/>
            <person name="Allison H.C."/>
            <person name="Burton P."/>
            <person name="Vavrova-Anderson J."/>
            <person name="Brown R."/>
            <person name="Browne H."/>
            <person name="Corton N."/>
            <person name="Hauser H."/>
            <person name="Gamble J."/>
            <person name="Gilderthorp R."/>
            <person name="Marcello L."/>
            <person name="McQuillan J."/>
            <person name="Otto T.D."/>
            <person name="Quail M.A."/>
            <person name="Sanders M.J."/>
            <person name="van Tonder A."/>
            <person name="Ginger M.L."/>
            <person name="Field M.C."/>
            <person name="Barry J.D."/>
            <person name="Hertz-Fowler C."/>
            <person name="Berriman M."/>
        </authorList>
    </citation>
    <scope>NUCLEOTIDE SEQUENCE</scope>
    <source>
        <strain evidence="9">Y486</strain>
    </source>
</reference>
<dbReference type="InterPro" id="IPR001680">
    <property type="entry name" value="WD40_rpt"/>
</dbReference>
<name>G0U0E1_TRYVY</name>
<proteinExistence type="predicted"/>
<accession>G0U0E1</accession>
<feature type="repeat" description="WD" evidence="7">
    <location>
        <begin position="241"/>
        <end position="282"/>
    </location>
</feature>
<dbReference type="InterPro" id="IPR018983">
    <property type="entry name" value="U3_snoRNA-assocProt_15_C"/>
</dbReference>
<dbReference type="Pfam" id="PF00400">
    <property type="entry name" value="WD40"/>
    <property type="match status" value="3"/>
</dbReference>
<comment type="subcellular location">
    <subcellularLocation>
        <location evidence="1">Nucleus</location>
        <location evidence="1">Nucleolus</location>
    </subcellularLocation>
</comment>
<dbReference type="InterPro" id="IPR036322">
    <property type="entry name" value="WD40_repeat_dom_sf"/>
</dbReference>
<dbReference type="SMART" id="SM00320">
    <property type="entry name" value="WD40"/>
    <property type="match status" value="5"/>
</dbReference>
<keyword evidence="6" id="KW-0687">Ribonucleoprotein</keyword>
<dbReference type="GO" id="GO:0045943">
    <property type="term" value="P:positive regulation of transcription by RNA polymerase I"/>
    <property type="evidence" value="ECO:0007669"/>
    <property type="project" value="TreeGrafter"/>
</dbReference>
<sequence>MNHKSWVLPVKKVPAVQKVDRSVTWNNIHLCYEQKLFGQVSCICYNSAGTAVGCASTNQLAILRVPQSDGVITNEQRERKCYSIRFRDDDKMFIMSVDQRVVVRSTETLFERQFGGHLRDVRDSIFLDHQNFASASDDTTVRLWDIMSENELAVGRMHTDYVRSLENYSPGCFFSGSYDHTINLWDTRVGFAHPLQTSGRSIENPVESLLYVDTGLLACCAGDQIMLFDTRVGISKTLTQGSHHTKTVVALAYSKRHNVLLSGSLDQRVKMFSLEKGGLDTVASKKFDAPVTALAVEPHSFEFAIGTSTGDLRIMKLEDASIDKSMEHKHQKNEGTIESVKGGGTAHERREEFAASKMGEVRRQLVTYKYNRALRIALYARNADIVVSTLEELLRRGALHVALSGQNDRTIACVLRFALDFIDIPQFCDSMMVVLDTIFEIYGTSVGKSTFLHREMMVARRRLGAVLATLQRMAATASIMELVVNDD</sequence>
<dbReference type="Gene3D" id="2.130.10.10">
    <property type="entry name" value="YVTN repeat-like/Quinoprotein amine dehydrogenase"/>
    <property type="match status" value="2"/>
</dbReference>
<dbReference type="GO" id="GO:0005730">
    <property type="term" value="C:nucleolus"/>
    <property type="evidence" value="ECO:0007669"/>
    <property type="project" value="UniProtKB-SubCell"/>
</dbReference>
<dbReference type="PANTHER" id="PTHR19924:SF26">
    <property type="entry name" value="U3 SMALL NUCLEOLAR RNA-ASSOCIATED PROTEIN 15 HOMOLOG"/>
    <property type="match status" value="1"/>
</dbReference>
<dbReference type="InterPro" id="IPR015943">
    <property type="entry name" value="WD40/YVTN_repeat-like_dom_sf"/>
</dbReference>
<dbReference type="Pfam" id="PF09384">
    <property type="entry name" value="UTP15_C"/>
    <property type="match status" value="1"/>
</dbReference>
<evidence type="ECO:0000313" key="9">
    <source>
        <dbReference type="EMBL" id="CCC49539.1"/>
    </source>
</evidence>
<evidence type="ECO:0000256" key="5">
    <source>
        <dbReference type="ARBA" id="ARBA00023242"/>
    </source>
</evidence>
<dbReference type="SUPFAM" id="SSF50978">
    <property type="entry name" value="WD40 repeat-like"/>
    <property type="match status" value="1"/>
</dbReference>
<gene>
    <name evidence="9" type="ORF">TVY486_0801480</name>
</gene>
<evidence type="ECO:0000256" key="2">
    <source>
        <dbReference type="ARBA" id="ARBA00022552"/>
    </source>
</evidence>
<dbReference type="VEuPathDB" id="TriTrypDB:TvY486_0801480"/>
<evidence type="ECO:0000256" key="6">
    <source>
        <dbReference type="ARBA" id="ARBA00023274"/>
    </source>
</evidence>
<evidence type="ECO:0000256" key="1">
    <source>
        <dbReference type="ARBA" id="ARBA00004604"/>
    </source>
</evidence>